<evidence type="ECO:0000313" key="5">
    <source>
        <dbReference type="Proteomes" id="UP000193467"/>
    </source>
</evidence>
<gene>
    <name evidence="4" type="ORF">BCR35DRAFT_287009</name>
</gene>
<comment type="caution">
    <text evidence="4">The sequence shown here is derived from an EMBL/GenBank/DDBJ whole genome shotgun (WGS) entry which is preliminary data.</text>
</comment>
<evidence type="ECO:0000256" key="2">
    <source>
        <dbReference type="RuleBase" id="RU003457"/>
    </source>
</evidence>
<dbReference type="InterPro" id="IPR012093">
    <property type="entry name" value="Pirin"/>
</dbReference>
<evidence type="ECO:0000256" key="1">
    <source>
        <dbReference type="ARBA" id="ARBA00008416"/>
    </source>
</evidence>
<dbReference type="Pfam" id="PF02678">
    <property type="entry name" value="Pirin"/>
    <property type="match status" value="1"/>
</dbReference>
<dbReference type="STRING" id="106004.A0A1Y2G2V4"/>
<dbReference type="EMBL" id="MCGR01000003">
    <property type="protein sequence ID" value="ORY90783.1"/>
    <property type="molecule type" value="Genomic_DNA"/>
</dbReference>
<reference evidence="4 5" key="1">
    <citation type="submission" date="2016-07" db="EMBL/GenBank/DDBJ databases">
        <title>Pervasive Adenine N6-methylation of Active Genes in Fungi.</title>
        <authorList>
            <consortium name="DOE Joint Genome Institute"/>
            <person name="Mondo S.J."/>
            <person name="Dannebaum R.O."/>
            <person name="Kuo R.C."/>
            <person name="Labutti K."/>
            <person name="Haridas S."/>
            <person name="Kuo A."/>
            <person name="Salamov A."/>
            <person name="Ahrendt S.R."/>
            <person name="Lipzen A."/>
            <person name="Sullivan W."/>
            <person name="Andreopoulos W.B."/>
            <person name="Clum A."/>
            <person name="Lindquist E."/>
            <person name="Daum C."/>
            <person name="Ramamoorthy G.K."/>
            <person name="Gryganskyi A."/>
            <person name="Culley D."/>
            <person name="Magnuson J.K."/>
            <person name="James T.Y."/>
            <person name="O'Malley M.A."/>
            <person name="Stajich J.E."/>
            <person name="Spatafora J.W."/>
            <person name="Visel A."/>
            <person name="Grigoriev I.V."/>
        </authorList>
    </citation>
    <scope>NUCLEOTIDE SEQUENCE [LARGE SCALE GENOMIC DNA]</scope>
    <source>
        <strain evidence="4 5">62-1032</strain>
    </source>
</reference>
<protein>
    <submittedName>
        <fullName evidence="4">Pirin domain-containing protein</fullName>
    </submittedName>
</protein>
<feature type="domain" description="Pirin N-terminal" evidence="3">
    <location>
        <begin position="23"/>
        <end position="131"/>
    </location>
</feature>
<dbReference type="InParanoid" id="A0A1Y2G2V4"/>
<dbReference type="OrthoDB" id="10261807at2759"/>
<dbReference type="InterPro" id="IPR003829">
    <property type="entry name" value="Pirin_N_dom"/>
</dbReference>
<dbReference type="PANTHER" id="PTHR43212">
    <property type="entry name" value="QUERCETIN 2,3-DIOXYGENASE"/>
    <property type="match status" value="1"/>
</dbReference>
<dbReference type="SUPFAM" id="SSF51182">
    <property type="entry name" value="RmlC-like cupins"/>
    <property type="match status" value="1"/>
</dbReference>
<sequence>MAEAVKEAVKSALKIVPRRSAARGHANHGWLRSYHSFSFANYQDPNFNQWGSLRVINEDRVEPGEGFGQHSHREFEIWSYIISGELEHRDSLGNLEIMKPGEIQMTSTGTGISHSEYNRHASKQVHFLQIWGLPSTRGLKPSYYNRHFSREDKLNKLVTVVAPLGAEGVLDERNTSGPAPVHAPLSMHASILESKQSVKHTLAEKTTKAYLHLIMKSGYRSPNQAAGDKYEDGGAMLKVNGGLILEEGDGAFVEVKTKEGSREIEVVNVAEREAEWLLFEME</sequence>
<comment type="similarity">
    <text evidence="1 2">Belongs to the pirin family.</text>
</comment>
<dbReference type="Proteomes" id="UP000193467">
    <property type="component" value="Unassembled WGS sequence"/>
</dbReference>
<proteinExistence type="inferred from homology"/>
<dbReference type="PANTHER" id="PTHR43212:SF3">
    <property type="entry name" value="QUERCETIN 2,3-DIOXYGENASE"/>
    <property type="match status" value="1"/>
</dbReference>
<dbReference type="InterPro" id="IPR014710">
    <property type="entry name" value="RmlC-like_jellyroll"/>
</dbReference>
<dbReference type="InterPro" id="IPR011051">
    <property type="entry name" value="RmlC_Cupin_sf"/>
</dbReference>
<name>A0A1Y2G2V4_9BASI</name>
<accession>A0A1Y2G2V4</accession>
<organism evidence="4 5">
    <name type="scientific">Leucosporidium creatinivorum</name>
    <dbReference type="NCBI Taxonomy" id="106004"/>
    <lineage>
        <taxon>Eukaryota</taxon>
        <taxon>Fungi</taxon>
        <taxon>Dikarya</taxon>
        <taxon>Basidiomycota</taxon>
        <taxon>Pucciniomycotina</taxon>
        <taxon>Microbotryomycetes</taxon>
        <taxon>Leucosporidiales</taxon>
        <taxon>Leucosporidium</taxon>
    </lineage>
</organism>
<keyword evidence="5" id="KW-1185">Reference proteome</keyword>
<dbReference type="CDD" id="cd02910">
    <property type="entry name" value="cupin_Yhhw_N"/>
    <property type="match status" value="1"/>
</dbReference>
<dbReference type="AlphaFoldDB" id="A0A1Y2G2V4"/>
<dbReference type="Gene3D" id="2.60.120.10">
    <property type="entry name" value="Jelly Rolls"/>
    <property type="match status" value="2"/>
</dbReference>
<evidence type="ECO:0000259" key="3">
    <source>
        <dbReference type="Pfam" id="PF02678"/>
    </source>
</evidence>
<evidence type="ECO:0000313" key="4">
    <source>
        <dbReference type="EMBL" id="ORY90783.1"/>
    </source>
</evidence>